<organism evidence="2 3">
    <name type="scientific">Vanrija albida</name>
    <dbReference type="NCBI Taxonomy" id="181172"/>
    <lineage>
        <taxon>Eukaryota</taxon>
        <taxon>Fungi</taxon>
        <taxon>Dikarya</taxon>
        <taxon>Basidiomycota</taxon>
        <taxon>Agaricomycotina</taxon>
        <taxon>Tremellomycetes</taxon>
        <taxon>Trichosporonales</taxon>
        <taxon>Trichosporonaceae</taxon>
        <taxon>Vanrija</taxon>
    </lineage>
</organism>
<feature type="region of interest" description="Disordered" evidence="1">
    <location>
        <begin position="1"/>
        <end position="21"/>
    </location>
</feature>
<name>A0ABR3Q3C5_9TREE</name>
<dbReference type="RefSeq" id="XP_069209188.1">
    <property type="nucleotide sequence ID" value="XM_069354546.1"/>
</dbReference>
<dbReference type="EMBL" id="JBBXJM010000004">
    <property type="protein sequence ID" value="KAL1409244.1"/>
    <property type="molecule type" value="Genomic_DNA"/>
</dbReference>
<feature type="compositionally biased region" description="Basic residues" evidence="1">
    <location>
        <begin position="1"/>
        <end position="10"/>
    </location>
</feature>
<accession>A0ABR3Q3C5</accession>
<evidence type="ECO:0000313" key="3">
    <source>
        <dbReference type="Proteomes" id="UP001565368"/>
    </source>
</evidence>
<dbReference type="GeneID" id="95987120"/>
<evidence type="ECO:0000313" key="2">
    <source>
        <dbReference type="EMBL" id="KAL1409244.1"/>
    </source>
</evidence>
<gene>
    <name evidence="2" type="ORF">Q8F55_006077</name>
</gene>
<dbReference type="Proteomes" id="UP001565368">
    <property type="component" value="Unassembled WGS sequence"/>
</dbReference>
<evidence type="ECO:0000256" key="1">
    <source>
        <dbReference type="SAM" id="MobiDB-lite"/>
    </source>
</evidence>
<evidence type="ECO:0008006" key="4">
    <source>
        <dbReference type="Google" id="ProtNLM"/>
    </source>
</evidence>
<sequence>MTSGHHRRPRNFTTPHALNAHPIPTTDPDIVVLRGMLFHAKFTEPRWAPILLSSDGIAFHFDLSLLAEVSSFFHRLQHLPSRGTDFAREPESLALHVAKSNALALVLQLVKDDHLYHAGLGVPPIPLVHDSPEVRINLYDIFYAYEFSERMQWYLPHPAWAGSIAEPSRAEREHEAIVERQTQAAVRGESVFWDT</sequence>
<protein>
    <recommendedName>
        <fullName evidence="4">BTB domain-containing protein</fullName>
    </recommendedName>
</protein>
<reference evidence="2 3" key="1">
    <citation type="submission" date="2023-08" db="EMBL/GenBank/DDBJ databases">
        <title>Annotated Genome Sequence of Vanrija albida AlHP1.</title>
        <authorList>
            <person name="Herzog R."/>
        </authorList>
    </citation>
    <scope>NUCLEOTIDE SEQUENCE [LARGE SCALE GENOMIC DNA]</scope>
    <source>
        <strain evidence="2 3">AlHP1</strain>
    </source>
</reference>
<proteinExistence type="predicted"/>
<comment type="caution">
    <text evidence="2">The sequence shown here is derived from an EMBL/GenBank/DDBJ whole genome shotgun (WGS) entry which is preliminary data.</text>
</comment>
<keyword evidence="3" id="KW-1185">Reference proteome</keyword>